<feature type="compositionally biased region" description="Low complexity" evidence="1">
    <location>
        <begin position="304"/>
        <end position="322"/>
    </location>
</feature>
<proteinExistence type="predicted"/>
<dbReference type="EMBL" id="CAUEEQ010001225">
    <property type="protein sequence ID" value="CAJ0919248.1"/>
    <property type="molecule type" value="Genomic_DNA"/>
</dbReference>
<dbReference type="PANTHER" id="PTHR33066:SF2">
    <property type="entry name" value="FILAGGRIN-2-LIKE"/>
    <property type="match status" value="1"/>
</dbReference>
<protein>
    <submittedName>
        <fullName evidence="2">Uncharacterized protein</fullName>
    </submittedName>
</protein>
<dbReference type="Proteomes" id="UP001176940">
    <property type="component" value="Unassembled WGS sequence"/>
</dbReference>
<evidence type="ECO:0000313" key="2">
    <source>
        <dbReference type="EMBL" id="CAJ0919248.1"/>
    </source>
</evidence>
<dbReference type="PANTHER" id="PTHR33066">
    <property type="entry name" value="INTEGRASE_SAM-LIKE_N DOMAIN-CONTAINING PROTEIN"/>
    <property type="match status" value="1"/>
</dbReference>
<feature type="region of interest" description="Disordered" evidence="1">
    <location>
        <begin position="48"/>
        <end position="67"/>
    </location>
</feature>
<reference evidence="2" key="1">
    <citation type="submission" date="2023-07" db="EMBL/GenBank/DDBJ databases">
        <authorList>
            <person name="Stuckert A."/>
        </authorList>
    </citation>
    <scope>NUCLEOTIDE SEQUENCE</scope>
</reference>
<feature type="compositionally biased region" description="Low complexity" evidence="1">
    <location>
        <begin position="413"/>
        <end position="425"/>
    </location>
</feature>
<name>A0ABN9KS22_9NEOB</name>
<keyword evidence="3" id="KW-1185">Reference proteome</keyword>
<gene>
    <name evidence="2" type="ORF">RIMI_LOCUS967974</name>
</gene>
<sequence>MEGDHKKSMGSTNSIPGVQNRVYIPSSRKIPGIQLSFKTVIPNVVRHSRPVKNGGYRSGTPSGRGQGSLLQSLLNKTIRRIENDYKFETSEQLGPLQKVQDGVDSVYHPSIGERYGDVHTGLKECILPCTHLSKSSEVPAVRGKLGRKDLPFPIPMSPLRPGFRSQGFYKTYGGSGRFPEESGYNGGSLLRRLLNSSRLRSPAQGQLSVSHLNIAESGMDYKLGSNPKTQNKILGSHARFTTLEPRVSVCIPSSSSDPEGTQKDLRGRGQSHIHSSSLAETELVSIAKETVSGRTPPVTRKRGSSSARSSSTPESGSTSAGGLDPERKVLRAKGLSEDVISTLQASRKPVTSAIYTKIWKRFCGFCGETTVDTDHPNIPKILDFLQSGLINSIVEEPASLNMEDSEGQGLEDAPSPASSEPANSSKQNTDTDQAECSNSVSCEEFELVHAW</sequence>
<feature type="compositionally biased region" description="Polar residues" evidence="1">
    <location>
        <begin position="426"/>
        <end position="439"/>
    </location>
</feature>
<evidence type="ECO:0000313" key="3">
    <source>
        <dbReference type="Proteomes" id="UP001176940"/>
    </source>
</evidence>
<feature type="region of interest" description="Disordered" evidence="1">
    <location>
        <begin position="402"/>
        <end position="439"/>
    </location>
</feature>
<feature type="region of interest" description="Disordered" evidence="1">
    <location>
        <begin position="249"/>
        <end position="326"/>
    </location>
</feature>
<evidence type="ECO:0000256" key="1">
    <source>
        <dbReference type="SAM" id="MobiDB-lite"/>
    </source>
</evidence>
<comment type="caution">
    <text evidence="2">The sequence shown here is derived from an EMBL/GenBank/DDBJ whole genome shotgun (WGS) entry which is preliminary data.</text>
</comment>
<accession>A0ABN9KS22</accession>
<organism evidence="2 3">
    <name type="scientific">Ranitomeya imitator</name>
    <name type="common">mimic poison frog</name>
    <dbReference type="NCBI Taxonomy" id="111125"/>
    <lineage>
        <taxon>Eukaryota</taxon>
        <taxon>Metazoa</taxon>
        <taxon>Chordata</taxon>
        <taxon>Craniata</taxon>
        <taxon>Vertebrata</taxon>
        <taxon>Euteleostomi</taxon>
        <taxon>Amphibia</taxon>
        <taxon>Batrachia</taxon>
        <taxon>Anura</taxon>
        <taxon>Neobatrachia</taxon>
        <taxon>Hyloidea</taxon>
        <taxon>Dendrobatidae</taxon>
        <taxon>Dendrobatinae</taxon>
        <taxon>Ranitomeya</taxon>
    </lineage>
</organism>